<accession>A0A6C0DZP7</accession>
<reference evidence="1" key="1">
    <citation type="journal article" date="2020" name="Nature">
        <title>Giant virus diversity and host interactions through global metagenomics.</title>
        <authorList>
            <person name="Schulz F."/>
            <person name="Roux S."/>
            <person name="Paez-Espino D."/>
            <person name="Jungbluth S."/>
            <person name="Walsh D.A."/>
            <person name="Denef V.J."/>
            <person name="McMahon K.D."/>
            <person name="Konstantinidis K.T."/>
            <person name="Eloe-Fadrosh E.A."/>
            <person name="Kyrpides N.C."/>
            <person name="Woyke T."/>
        </authorList>
    </citation>
    <scope>NUCLEOTIDE SEQUENCE</scope>
    <source>
        <strain evidence="1">GVMAG-M-3300023179-103</strain>
    </source>
</reference>
<sequence>MNVKNTYKHIYKLYYVAMIKGYISETRYIVTIQKLCSKGFKTYHIENFLELILNFHNLNYFDSYNISLLLYLRDIYFKRITEFLEVFKYTNKEKVIDKIRDIKIVLCNKLKIIQSFKKIERYDNALLASVNMGVFDISQWEEYTRDDIINRLKLIKKKYFTNKQLKYMCCIMIHLEDLENYKDLETYYLDFIINIENRIKEYIEHCNIYDNIENDYEHSCNKLSNGDNSMLDMRYYLRIIECL</sequence>
<dbReference type="EMBL" id="MN739697">
    <property type="protein sequence ID" value="QHT21830.1"/>
    <property type="molecule type" value="Genomic_DNA"/>
</dbReference>
<evidence type="ECO:0000313" key="1">
    <source>
        <dbReference type="EMBL" id="QHT21830.1"/>
    </source>
</evidence>
<dbReference type="AlphaFoldDB" id="A0A6C0DZP7"/>
<name>A0A6C0DZP7_9ZZZZ</name>
<protein>
    <submittedName>
        <fullName evidence="1">Uncharacterized protein</fullName>
    </submittedName>
</protein>
<organism evidence="1">
    <name type="scientific">viral metagenome</name>
    <dbReference type="NCBI Taxonomy" id="1070528"/>
    <lineage>
        <taxon>unclassified sequences</taxon>
        <taxon>metagenomes</taxon>
        <taxon>organismal metagenomes</taxon>
    </lineage>
</organism>
<proteinExistence type="predicted"/>